<dbReference type="Gene3D" id="3.30.565.10">
    <property type="entry name" value="Histidine kinase-like ATPase, C-terminal domain"/>
    <property type="match status" value="1"/>
</dbReference>
<dbReference type="PANTHER" id="PTHR35526:SF3">
    <property type="entry name" value="ANTI-SIGMA-F FACTOR RSBW"/>
    <property type="match status" value="1"/>
</dbReference>
<dbReference type="Proteomes" id="UP000624709">
    <property type="component" value="Unassembled WGS sequence"/>
</dbReference>
<reference evidence="3 4" key="1">
    <citation type="submission" date="2021-01" db="EMBL/GenBank/DDBJ databases">
        <title>Whole genome shotgun sequence of Actinoplanes palleronii NBRC 14916.</title>
        <authorList>
            <person name="Komaki H."/>
            <person name="Tamura T."/>
        </authorList>
    </citation>
    <scope>NUCLEOTIDE SEQUENCE [LARGE SCALE GENOMIC DNA]</scope>
    <source>
        <strain evidence="3 4">NBRC 14916</strain>
    </source>
</reference>
<gene>
    <name evidence="3" type="ORF">Apa02nite_089180</name>
</gene>
<sequence length="129" mass="13645">METLRMPFAHGYGSAAIRRTVRHVLATWQLTDLAGDALVVISELVQNAVQHAGGRGELVLTRRREGVLVEVFDESSAAPSVRAPDPRRIGGRGLLIVAAVTSAWGTRTSQAGKVVWAELAMAAVCATAA</sequence>
<dbReference type="SUPFAM" id="SSF55874">
    <property type="entry name" value="ATPase domain of HSP90 chaperone/DNA topoisomerase II/histidine kinase"/>
    <property type="match status" value="1"/>
</dbReference>
<dbReference type="InterPro" id="IPR003594">
    <property type="entry name" value="HATPase_dom"/>
</dbReference>
<proteinExistence type="predicted"/>
<keyword evidence="1" id="KW-0808">Transferase</keyword>
<protein>
    <recommendedName>
        <fullName evidence="2">Histidine kinase/HSP90-like ATPase domain-containing protein</fullName>
    </recommendedName>
</protein>
<dbReference type="InterPro" id="IPR050267">
    <property type="entry name" value="Anti-sigma-factor_SerPK"/>
</dbReference>
<keyword evidence="4" id="KW-1185">Reference proteome</keyword>
<dbReference type="PANTHER" id="PTHR35526">
    <property type="entry name" value="ANTI-SIGMA-F FACTOR RSBW-RELATED"/>
    <property type="match status" value="1"/>
</dbReference>
<evidence type="ECO:0000259" key="2">
    <source>
        <dbReference type="Pfam" id="PF13581"/>
    </source>
</evidence>
<dbReference type="InterPro" id="IPR036890">
    <property type="entry name" value="HATPase_C_sf"/>
</dbReference>
<evidence type="ECO:0000313" key="3">
    <source>
        <dbReference type="EMBL" id="GIE72810.1"/>
    </source>
</evidence>
<dbReference type="Pfam" id="PF13581">
    <property type="entry name" value="HATPase_c_2"/>
    <property type="match status" value="1"/>
</dbReference>
<evidence type="ECO:0000256" key="1">
    <source>
        <dbReference type="ARBA" id="ARBA00022527"/>
    </source>
</evidence>
<keyword evidence="1" id="KW-0723">Serine/threonine-protein kinase</keyword>
<feature type="domain" description="Histidine kinase/HSP90-like ATPase" evidence="2">
    <location>
        <begin position="16"/>
        <end position="117"/>
    </location>
</feature>
<accession>A0ABQ4BQ60</accession>
<dbReference type="RefSeq" id="WP_203830496.1">
    <property type="nucleotide sequence ID" value="NZ_BAAATY010000054.1"/>
</dbReference>
<dbReference type="CDD" id="cd16936">
    <property type="entry name" value="HATPase_RsbW-like"/>
    <property type="match status" value="1"/>
</dbReference>
<keyword evidence="1" id="KW-0418">Kinase</keyword>
<organism evidence="3 4">
    <name type="scientific">Actinoplanes palleronii</name>
    <dbReference type="NCBI Taxonomy" id="113570"/>
    <lineage>
        <taxon>Bacteria</taxon>
        <taxon>Bacillati</taxon>
        <taxon>Actinomycetota</taxon>
        <taxon>Actinomycetes</taxon>
        <taxon>Micromonosporales</taxon>
        <taxon>Micromonosporaceae</taxon>
        <taxon>Actinoplanes</taxon>
    </lineage>
</organism>
<evidence type="ECO:0000313" key="4">
    <source>
        <dbReference type="Proteomes" id="UP000624709"/>
    </source>
</evidence>
<dbReference type="EMBL" id="BOMS01000158">
    <property type="protein sequence ID" value="GIE72810.1"/>
    <property type="molecule type" value="Genomic_DNA"/>
</dbReference>
<comment type="caution">
    <text evidence="3">The sequence shown here is derived from an EMBL/GenBank/DDBJ whole genome shotgun (WGS) entry which is preliminary data.</text>
</comment>
<name>A0ABQ4BQ60_9ACTN</name>